<reference evidence="1 2" key="1">
    <citation type="submission" date="2020-02" db="EMBL/GenBank/DDBJ databases">
        <authorList>
            <person name="Ferguson B K."/>
        </authorList>
    </citation>
    <scope>NUCLEOTIDE SEQUENCE [LARGE SCALE GENOMIC DNA]</scope>
</reference>
<accession>A0A6H5FXS4</accession>
<evidence type="ECO:0000313" key="2">
    <source>
        <dbReference type="Proteomes" id="UP000479000"/>
    </source>
</evidence>
<keyword evidence="2" id="KW-1185">Reference proteome</keyword>
<dbReference type="AlphaFoldDB" id="A0A6H5FXS4"/>
<sequence length="656" mass="72633">MSYYPTEPSTANVSSKYPELECIYSSVGGVIFDGLSNYEKNTSANSTCLFGAIMMLKAACSSNPSYVDRLITPFIRVIQRMAREHTLANQETPAATSDLLILSLDLVKNRVGVMQTDTKKAFIGSILVGLIEKTNDSKVMRSICKMVDEWMRNSKPPGPGGGVYMGPSLREKSILLGKLMQYVEKKFPELNTQFLELVNYIYRPLMSYLGKSHNLWHMVALSLEKMVADQATSNVQNKARREQLECYDFEPVETLPQQAAVEYLAEMYSYLKEEDMWCSLWQKTARYKETSIALAYEQQGYFEKAQGAYELALGKGRQDYATSPAPASLLAEEMLWEKQWIRPASVDRRAIRRNGEHRVHEGMAAASAHRLAHTFTVAASCSTEREQFEFDDGVLERVETVGGVAVFARDEEIVAVGARLLLLVGQHHVAGHVRRVAAHAPAVAGDAIVEIVIFAAPAEEGVREAVGFEEPAPPDGDGSADYRIVGHLVFENVYVGRHVADQFRTGVNVPPVLRYQVDVVENIAGRRLCELAAAFQFFDLLETDVEQFGPIEGPARHLFDYDDPVVEILRREERVHVGEEIVQVVGPVAVADDDGDPVERHAIFGPPSPARPHAVPLGQTVERLVGLRGHLGGGKDVANLGIPRRIEQPQALGVGH</sequence>
<name>A0A6H5FXS4_9HEMI</name>
<dbReference type="OrthoDB" id="5570127at2759"/>
<protein>
    <recommendedName>
        <fullName evidence="3">FAT domain-containing protein</fullName>
    </recommendedName>
</protein>
<dbReference type="EMBL" id="CADCXU010001685">
    <property type="protein sequence ID" value="CAA9994110.1"/>
    <property type="molecule type" value="Genomic_DNA"/>
</dbReference>
<organism evidence="1 2">
    <name type="scientific">Nesidiocoris tenuis</name>
    <dbReference type="NCBI Taxonomy" id="355587"/>
    <lineage>
        <taxon>Eukaryota</taxon>
        <taxon>Metazoa</taxon>
        <taxon>Ecdysozoa</taxon>
        <taxon>Arthropoda</taxon>
        <taxon>Hexapoda</taxon>
        <taxon>Insecta</taxon>
        <taxon>Pterygota</taxon>
        <taxon>Neoptera</taxon>
        <taxon>Paraneoptera</taxon>
        <taxon>Hemiptera</taxon>
        <taxon>Heteroptera</taxon>
        <taxon>Panheteroptera</taxon>
        <taxon>Cimicomorpha</taxon>
        <taxon>Miridae</taxon>
        <taxon>Dicyphina</taxon>
        <taxon>Nesidiocoris</taxon>
    </lineage>
</organism>
<proteinExistence type="predicted"/>
<evidence type="ECO:0000313" key="1">
    <source>
        <dbReference type="EMBL" id="CAA9994110.1"/>
    </source>
</evidence>
<dbReference type="InterPro" id="IPR046805">
    <property type="entry name" value="Tra1_ring"/>
</dbReference>
<dbReference type="Pfam" id="PF20206">
    <property type="entry name" value="Tra1_ring"/>
    <property type="match status" value="1"/>
</dbReference>
<evidence type="ECO:0008006" key="3">
    <source>
        <dbReference type="Google" id="ProtNLM"/>
    </source>
</evidence>
<dbReference type="Proteomes" id="UP000479000">
    <property type="component" value="Unassembled WGS sequence"/>
</dbReference>
<gene>
    <name evidence="1" type="ORF">NTEN_LOCUS928</name>
</gene>